<feature type="region of interest" description="Disordered" evidence="1">
    <location>
        <begin position="99"/>
        <end position="178"/>
    </location>
</feature>
<accession>A0A9W8EJ33</accession>
<feature type="compositionally biased region" description="Low complexity" evidence="1">
    <location>
        <begin position="228"/>
        <end position="237"/>
    </location>
</feature>
<reference evidence="3" key="1">
    <citation type="submission" date="2022-07" db="EMBL/GenBank/DDBJ databases">
        <title>Phylogenomic reconstructions and comparative analyses of Kickxellomycotina fungi.</title>
        <authorList>
            <person name="Reynolds N.K."/>
            <person name="Stajich J.E."/>
            <person name="Barry K."/>
            <person name="Grigoriev I.V."/>
            <person name="Crous P."/>
            <person name="Smith M.E."/>
        </authorList>
    </citation>
    <scope>NUCLEOTIDE SEQUENCE</scope>
    <source>
        <strain evidence="3">IMI 214461</strain>
    </source>
</reference>
<feature type="region of interest" description="Disordered" evidence="1">
    <location>
        <begin position="219"/>
        <end position="258"/>
    </location>
</feature>
<dbReference type="SMART" id="SM00353">
    <property type="entry name" value="HLH"/>
    <property type="match status" value="1"/>
</dbReference>
<dbReference type="SUPFAM" id="SSF47459">
    <property type="entry name" value="HLH, helix-loop-helix DNA-binding domain"/>
    <property type="match status" value="1"/>
</dbReference>
<feature type="compositionally biased region" description="Low complexity" evidence="1">
    <location>
        <begin position="123"/>
        <end position="140"/>
    </location>
</feature>
<feature type="domain" description="BHLH" evidence="2">
    <location>
        <begin position="165"/>
        <end position="217"/>
    </location>
</feature>
<protein>
    <recommendedName>
        <fullName evidence="2">BHLH domain-containing protein</fullName>
    </recommendedName>
</protein>
<evidence type="ECO:0000259" key="2">
    <source>
        <dbReference type="PROSITE" id="PS50888"/>
    </source>
</evidence>
<dbReference type="Gene3D" id="4.10.280.10">
    <property type="entry name" value="Helix-loop-helix DNA-binding domain"/>
    <property type="match status" value="1"/>
</dbReference>
<dbReference type="InterPro" id="IPR011598">
    <property type="entry name" value="bHLH_dom"/>
</dbReference>
<name>A0A9W8EJ33_9FUNG</name>
<dbReference type="InterPro" id="IPR036638">
    <property type="entry name" value="HLH_DNA-bd_sf"/>
</dbReference>
<comment type="caution">
    <text evidence="3">The sequence shown here is derived from an EMBL/GenBank/DDBJ whole genome shotgun (WGS) entry which is preliminary data.</text>
</comment>
<evidence type="ECO:0000256" key="1">
    <source>
        <dbReference type="SAM" id="MobiDB-lite"/>
    </source>
</evidence>
<proteinExistence type="predicted"/>
<dbReference type="AlphaFoldDB" id="A0A9W8EJ33"/>
<dbReference type="PROSITE" id="PS50888">
    <property type="entry name" value="BHLH"/>
    <property type="match status" value="1"/>
</dbReference>
<gene>
    <name evidence="3" type="ORF">H4R26_003519</name>
</gene>
<dbReference type="OrthoDB" id="690068at2759"/>
<sequence length="266" mass="28517">MRQAQVYHQATSVSARHMYTGQHQQPLQAFSSIRHYVQQQPHPLVPPALVLPPLGSGGRVVGTQQATGMSSPVSATSTLPTCYSPGSSMASDATVVEYPTSGVSSGGGKNSKVERKSPSLSCTSSQSKTASPAPPATETADLGKRRRGGGRGGRSKYTAEEKEMRRKISHSAIEKRRRERTNNVLRDLQDMVPWLSKSSKVQKLEILEAAAQHIKELRAASGAPLFVRSSASPASSRPIDDDSEDDDDDEVSSSSPSAMKVNFLLS</sequence>
<dbReference type="EMBL" id="JANBQF010000286">
    <property type="protein sequence ID" value="KAJ2002612.1"/>
    <property type="molecule type" value="Genomic_DNA"/>
</dbReference>
<feature type="compositionally biased region" description="Basic and acidic residues" evidence="1">
    <location>
        <begin position="157"/>
        <end position="176"/>
    </location>
</feature>
<dbReference type="GO" id="GO:0046983">
    <property type="term" value="F:protein dimerization activity"/>
    <property type="evidence" value="ECO:0007669"/>
    <property type="project" value="InterPro"/>
</dbReference>
<dbReference type="Proteomes" id="UP001150907">
    <property type="component" value="Unassembled WGS sequence"/>
</dbReference>
<feature type="compositionally biased region" description="Acidic residues" evidence="1">
    <location>
        <begin position="241"/>
        <end position="251"/>
    </location>
</feature>
<evidence type="ECO:0000313" key="3">
    <source>
        <dbReference type="EMBL" id="KAJ2002612.1"/>
    </source>
</evidence>
<dbReference type="Pfam" id="PF00010">
    <property type="entry name" value="HLH"/>
    <property type="match status" value="1"/>
</dbReference>
<evidence type="ECO:0000313" key="4">
    <source>
        <dbReference type="Proteomes" id="UP001150907"/>
    </source>
</evidence>
<organism evidence="3 4">
    <name type="scientific">Coemansia thaxteri</name>
    <dbReference type="NCBI Taxonomy" id="2663907"/>
    <lineage>
        <taxon>Eukaryota</taxon>
        <taxon>Fungi</taxon>
        <taxon>Fungi incertae sedis</taxon>
        <taxon>Zoopagomycota</taxon>
        <taxon>Kickxellomycotina</taxon>
        <taxon>Kickxellomycetes</taxon>
        <taxon>Kickxellales</taxon>
        <taxon>Kickxellaceae</taxon>
        <taxon>Coemansia</taxon>
    </lineage>
</organism>
<keyword evidence="4" id="KW-1185">Reference proteome</keyword>